<comment type="subcellular location">
    <subcellularLocation>
        <location evidence="1">Cytoplasm</location>
    </subcellularLocation>
</comment>
<dbReference type="InterPro" id="IPR001789">
    <property type="entry name" value="Sig_transdc_resp-reg_receiver"/>
</dbReference>
<dbReference type="GO" id="GO:0000156">
    <property type="term" value="F:phosphorelay response regulator activity"/>
    <property type="evidence" value="ECO:0007669"/>
    <property type="project" value="TreeGrafter"/>
</dbReference>
<dbReference type="GO" id="GO:0000976">
    <property type="term" value="F:transcription cis-regulatory region binding"/>
    <property type="evidence" value="ECO:0007669"/>
    <property type="project" value="TreeGrafter"/>
</dbReference>
<evidence type="ECO:0000313" key="16">
    <source>
        <dbReference type="Proteomes" id="UP000198788"/>
    </source>
</evidence>
<dbReference type="OrthoDB" id="7873839at2"/>
<dbReference type="InterPro" id="IPR001867">
    <property type="entry name" value="OmpR/PhoB-type_DNA-bd"/>
</dbReference>
<evidence type="ECO:0000256" key="10">
    <source>
        <dbReference type="PROSITE-ProRule" id="PRU00169"/>
    </source>
</evidence>
<feature type="domain" description="Response regulatory" evidence="13">
    <location>
        <begin position="24"/>
        <end position="137"/>
    </location>
</feature>
<dbReference type="SUPFAM" id="SSF46894">
    <property type="entry name" value="C-terminal effector domain of the bipartite response regulators"/>
    <property type="match status" value="1"/>
</dbReference>
<dbReference type="SMART" id="SM00862">
    <property type="entry name" value="Trans_reg_C"/>
    <property type="match status" value="1"/>
</dbReference>
<dbReference type="Gene3D" id="3.40.50.2300">
    <property type="match status" value="1"/>
</dbReference>
<evidence type="ECO:0000256" key="5">
    <source>
        <dbReference type="ARBA" id="ARBA00023012"/>
    </source>
</evidence>
<evidence type="ECO:0000256" key="4">
    <source>
        <dbReference type="ARBA" id="ARBA00022553"/>
    </source>
</evidence>
<feature type="DNA-binding region" description="OmpR/PhoB-type" evidence="11">
    <location>
        <begin position="149"/>
        <end position="246"/>
    </location>
</feature>
<dbReference type="SUPFAM" id="SSF52172">
    <property type="entry name" value="CheY-like"/>
    <property type="match status" value="1"/>
</dbReference>
<accession>A0A1I6TPE2</accession>
<keyword evidence="7 11" id="KW-0238">DNA-binding</keyword>
<organism evidence="15 16">
    <name type="scientific">Brevundimonas viscosa</name>
    <dbReference type="NCBI Taxonomy" id="871741"/>
    <lineage>
        <taxon>Bacteria</taxon>
        <taxon>Pseudomonadati</taxon>
        <taxon>Pseudomonadota</taxon>
        <taxon>Alphaproteobacteria</taxon>
        <taxon>Caulobacterales</taxon>
        <taxon>Caulobacteraceae</taxon>
        <taxon>Brevundimonas</taxon>
    </lineage>
</organism>
<keyword evidence="3" id="KW-0678">Repressor</keyword>
<protein>
    <submittedName>
        <fullName evidence="15">Two-component system, OmpR family, response regulator RstA</fullName>
    </submittedName>
</protein>
<dbReference type="EMBL" id="FOZV01000014">
    <property type="protein sequence ID" value="SFS91092.1"/>
    <property type="molecule type" value="Genomic_DNA"/>
</dbReference>
<dbReference type="STRING" id="871741.SAMN05192570_0232"/>
<keyword evidence="16" id="KW-1185">Reference proteome</keyword>
<dbReference type="Proteomes" id="UP000198788">
    <property type="component" value="Unassembled WGS sequence"/>
</dbReference>
<evidence type="ECO:0000256" key="2">
    <source>
        <dbReference type="ARBA" id="ARBA00022490"/>
    </source>
</evidence>
<feature type="region of interest" description="Disordered" evidence="12">
    <location>
        <begin position="140"/>
        <end position="162"/>
    </location>
</feature>
<dbReference type="PROSITE" id="PS51755">
    <property type="entry name" value="OMPR_PHOB"/>
    <property type="match status" value="1"/>
</dbReference>
<keyword evidence="4" id="KW-0597">Phosphoprotein</keyword>
<dbReference type="CDD" id="cd00383">
    <property type="entry name" value="trans_reg_C"/>
    <property type="match status" value="1"/>
</dbReference>
<dbReference type="PROSITE" id="PS50110">
    <property type="entry name" value="RESPONSE_REGULATORY"/>
    <property type="match status" value="1"/>
</dbReference>
<evidence type="ECO:0000313" key="15">
    <source>
        <dbReference type="EMBL" id="SFS91092.1"/>
    </source>
</evidence>
<dbReference type="Gene3D" id="1.10.10.10">
    <property type="entry name" value="Winged helix-like DNA-binding domain superfamily/Winged helix DNA-binding domain"/>
    <property type="match status" value="1"/>
</dbReference>
<dbReference type="GO" id="GO:0005829">
    <property type="term" value="C:cytosol"/>
    <property type="evidence" value="ECO:0007669"/>
    <property type="project" value="TreeGrafter"/>
</dbReference>
<dbReference type="PANTHER" id="PTHR48111">
    <property type="entry name" value="REGULATOR OF RPOS"/>
    <property type="match status" value="1"/>
</dbReference>
<dbReference type="InterPro" id="IPR016032">
    <property type="entry name" value="Sig_transdc_resp-reg_C-effctor"/>
</dbReference>
<reference evidence="16" key="1">
    <citation type="submission" date="2016-10" db="EMBL/GenBank/DDBJ databases">
        <authorList>
            <person name="Varghese N."/>
            <person name="Submissions S."/>
        </authorList>
    </citation>
    <scope>NUCLEOTIDE SEQUENCE [LARGE SCALE GENOMIC DNA]</scope>
    <source>
        <strain evidence="16">CGMCC 1.10683</strain>
    </source>
</reference>
<dbReference type="GO" id="GO:0032993">
    <property type="term" value="C:protein-DNA complex"/>
    <property type="evidence" value="ECO:0007669"/>
    <property type="project" value="TreeGrafter"/>
</dbReference>
<name>A0A1I6TPE2_9CAUL</name>
<keyword evidence="9" id="KW-0804">Transcription</keyword>
<evidence type="ECO:0000256" key="3">
    <source>
        <dbReference type="ARBA" id="ARBA00022491"/>
    </source>
</evidence>
<evidence type="ECO:0000259" key="14">
    <source>
        <dbReference type="PROSITE" id="PS51755"/>
    </source>
</evidence>
<proteinExistence type="predicted"/>
<dbReference type="PANTHER" id="PTHR48111:SF55">
    <property type="entry name" value="AEROBIC RESPIRATION CONTROL PROTEIN ARCA"/>
    <property type="match status" value="1"/>
</dbReference>
<feature type="domain" description="OmpR/PhoB-type" evidence="14">
    <location>
        <begin position="149"/>
        <end position="246"/>
    </location>
</feature>
<evidence type="ECO:0000256" key="12">
    <source>
        <dbReference type="SAM" id="MobiDB-lite"/>
    </source>
</evidence>
<evidence type="ECO:0000256" key="6">
    <source>
        <dbReference type="ARBA" id="ARBA00023015"/>
    </source>
</evidence>
<comment type="caution">
    <text evidence="10">Lacks conserved residue(s) required for the propagation of feature annotation.</text>
</comment>
<dbReference type="RefSeq" id="WP_092313759.1">
    <property type="nucleotide sequence ID" value="NZ_FOZV01000014.1"/>
</dbReference>
<evidence type="ECO:0000256" key="11">
    <source>
        <dbReference type="PROSITE-ProRule" id="PRU01091"/>
    </source>
</evidence>
<dbReference type="InterPro" id="IPR011006">
    <property type="entry name" value="CheY-like_superfamily"/>
</dbReference>
<keyword evidence="8" id="KW-0010">Activator</keyword>
<evidence type="ECO:0000256" key="7">
    <source>
        <dbReference type="ARBA" id="ARBA00023125"/>
    </source>
</evidence>
<feature type="region of interest" description="Disordered" evidence="12">
    <location>
        <begin position="248"/>
        <end position="271"/>
    </location>
</feature>
<evidence type="ECO:0000259" key="13">
    <source>
        <dbReference type="PROSITE" id="PS50110"/>
    </source>
</evidence>
<sequence length="271" mass="27744">MLVRMEPPEVARAAGPGALNDVAGVLLVSRPGPARDRLTGLFEDAGLAVFEAAGIPAAREMMKTARPDLVVLECPSLVGDELAFCQAVAAGPGVPLLVLVAAADVVDEIVALELGADDLLIGDAADRLILARARALLRRTRPAEPARRESPHDAGGWRLDPITRAATGPGGGRVSLSPAHASAFHLFLANPGVVFTSEAGARALGAGVEGAPAFRTTVCRLRQKLDSLHDGQPIRTVRGGGYTYAPSAARSGRDALAGSGPARADDGGHAA</sequence>
<evidence type="ECO:0000256" key="1">
    <source>
        <dbReference type="ARBA" id="ARBA00004496"/>
    </source>
</evidence>
<keyword evidence="6" id="KW-0805">Transcription regulation</keyword>
<gene>
    <name evidence="15" type="ORF">SAMN05192570_0232</name>
</gene>
<dbReference type="GO" id="GO:0006355">
    <property type="term" value="P:regulation of DNA-templated transcription"/>
    <property type="evidence" value="ECO:0007669"/>
    <property type="project" value="InterPro"/>
</dbReference>
<evidence type="ECO:0000256" key="8">
    <source>
        <dbReference type="ARBA" id="ARBA00023159"/>
    </source>
</evidence>
<evidence type="ECO:0000256" key="9">
    <source>
        <dbReference type="ARBA" id="ARBA00023163"/>
    </source>
</evidence>
<feature type="compositionally biased region" description="Basic and acidic residues" evidence="12">
    <location>
        <begin position="141"/>
        <end position="152"/>
    </location>
</feature>
<dbReference type="InterPro" id="IPR036388">
    <property type="entry name" value="WH-like_DNA-bd_sf"/>
</dbReference>
<dbReference type="InterPro" id="IPR039420">
    <property type="entry name" value="WalR-like"/>
</dbReference>
<keyword evidence="2" id="KW-0963">Cytoplasm</keyword>
<dbReference type="AlphaFoldDB" id="A0A1I6TPE2"/>
<keyword evidence="5" id="KW-0902">Two-component regulatory system</keyword>